<dbReference type="Proteomes" id="UP001054945">
    <property type="component" value="Unassembled WGS sequence"/>
</dbReference>
<gene>
    <name evidence="2" type="ORF">CEXT_53911</name>
</gene>
<sequence length="191" mass="22001">MESSIRCNFFPKAHLWWFFHLLRKRERKKEGTRAYSFMMGRTIHFEPGTLKSNSSSGGTEGSRDPKRDTQGAASFAESYKKKEGPLIALVYREALKNGAVLVLGYVLRNERGEFCFARRKGKTEWRSLGAGAASFPESYKKEKKRAQIALVYREALKNMALLVLGYVLRNERGEFCFARRKGKREWRSLCA</sequence>
<name>A0AAV4TUL4_CAEEX</name>
<dbReference type="AlphaFoldDB" id="A0AAV4TUL4"/>
<organism evidence="2 3">
    <name type="scientific">Caerostris extrusa</name>
    <name type="common">Bark spider</name>
    <name type="synonym">Caerostris bankana</name>
    <dbReference type="NCBI Taxonomy" id="172846"/>
    <lineage>
        <taxon>Eukaryota</taxon>
        <taxon>Metazoa</taxon>
        <taxon>Ecdysozoa</taxon>
        <taxon>Arthropoda</taxon>
        <taxon>Chelicerata</taxon>
        <taxon>Arachnida</taxon>
        <taxon>Araneae</taxon>
        <taxon>Araneomorphae</taxon>
        <taxon>Entelegynae</taxon>
        <taxon>Araneoidea</taxon>
        <taxon>Araneidae</taxon>
        <taxon>Caerostris</taxon>
    </lineage>
</organism>
<evidence type="ECO:0000313" key="2">
    <source>
        <dbReference type="EMBL" id="GIY48647.1"/>
    </source>
</evidence>
<proteinExistence type="predicted"/>
<dbReference type="EMBL" id="BPLR01011739">
    <property type="protein sequence ID" value="GIY48647.1"/>
    <property type="molecule type" value="Genomic_DNA"/>
</dbReference>
<reference evidence="2 3" key="1">
    <citation type="submission" date="2021-06" db="EMBL/GenBank/DDBJ databases">
        <title>Caerostris extrusa draft genome.</title>
        <authorList>
            <person name="Kono N."/>
            <person name="Arakawa K."/>
        </authorList>
    </citation>
    <scope>NUCLEOTIDE SEQUENCE [LARGE SCALE GENOMIC DNA]</scope>
</reference>
<feature type="region of interest" description="Disordered" evidence="1">
    <location>
        <begin position="48"/>
        <end position="74"/>
    </location>
</feature>
<accession>A0AAV4TUL4</accession>
<evidence type="ECO:0000313" key="3">
    <source>
        <dbReference type="Proteomes" id="UP001054945"/>
    </source>
</evidence>
<keyword evidence="3" id="KW-1185">Reference proteome</keyword>
<protein>
    <submittedName>
        <fullName evidence="2">Uncharacterized protein</fullName>
    </submittedName>
</protein>
<comment type="caution">
    <text evidence="2">The sequence shown here is derived from an EMBL/GenBank/DDBJ whole genome shotgun (WGS) entry which is preliminary data.</text>
</comment>
<evidence type="ECO:0000256" key="1">
    <source>
        <dbReference type="SAM" id="MobiDB-lite"/>
    </source>
</evidence>